<comment type="caution">
    <text evidence="2">The sequence shown here is derived from an EMBL/GenBank/DDBJ whole genome shotgun (WGS) entry which is preliminary data.</text>
</comment>
<accession>A0A4Z0A895</accession>
<dbReference type="STRING" id="135208.A0A4Z0A895"/>
<feature type="domain" description="Protein kinase" evidence="1">
    <location>
        <begin position="82"/>
        <end position="282"/>
    </location>
</feature>
<evidence type="ECO:0000259" key="1">
    <source>
        <dbReference type="PROSITE" id="PS50011"/>
    </source>
</evidence>
<gene>
    <name evidence="2" type="ORF">EWM64_g1517</name>
</gene>
<dbReference type="Proteomes" id="UP000298061">
    <property type="component" value="Unassembled WGS sequence"/>
</dbReference>
<evidence type="ECO:0000313" key="2">
    <source>
        <dbReference type="EMBL" id="TFY82491.1"/>
    </source>
</evidence>
<reference evidence="2 3" key="1">
    <citation type="submission" date="2019-02" db="EMBL/GenBank/DDBJ databases">
        <title>Genome sequencing of the rare red list fungi Hericium alpestre (H. flagellum).</title>
        <authorList>
            <person name="Buettner E."/>
            <person name="Kellner H."/>
        </authorList>
    </citation>
    <scope>NUCLEOTIDE SEQUENCE [LARGE SCALE GENOMIC DNA]</scope>
    <source>
        <strain evidence="2 3">DSM 108284</strain>
    </source>
</reference>
<proteinExistence type="predicted"/>
<name>A0A4Z0A895_9AGAM</name>
<keyword evidence="3" id="KW-1185">Reference proteome</keyword>
<dbReference type="GO" id="GO:0005524">
    <property type="term" value="F:ATP binding"/>
    <property type="evidence" value="ECO:0007669"/>
    <property type="project" value="InterPro"/>
</dbReference>
<dbReference type="EMBL" id="SFCI01000104">
    <property type="protein sequence ID" value="TFY82491.1"/>
    <property type="molecule type" value="Genomic_DNA"/>
</dbReference>
<dbReference type="OrthoDB" id="4185642at2759"/>
<protein>
    <recommendedName>
        <fullName evidence="1">Protein kinase domain-containing protein</fullName>
    </recommendedName>
</protein>
<dbReference type="PROSITE" id="PS50011">
    <property type="entry name" value="PROTEIN_KINASE_DOM"/>
    <property type="match status" value="1"/>
</dbReference>
<dbReference type="AlphaFoldDB" id="A0A4Z0A895"/>
<evidence type="ECO:0000313" key="3">
    <source>
        <dbReference type="Proteomes" id="UP000298061"/>
    </source>
</evidence>
<sequence length="282" mass="33047">MSDLYPLQRSVREILTEWLDTRPPIPNTFEGPPRVGNNEDYIFSNGRNQVRPQEDTVSAAVVPVYPPSPGISPLEFDPKKLKWGRRLDDQSSDNAVFEVTWDGQPFVMKVNRQTENDQNSRQDRHRAELNAYKRLLQSKLCDAGVVPQPYGYFHIWGQQHVGWLSHVNSFPYGDKRWLRDFTNPAEYPRAILFERIPNVARLPRDQFTRQNMFDLFDTVERIHREGIAHRDMEARNVLWNGNHFVIVDFDNAQLLPEGKHVSKSKNGKDLADMWQNFIFNKW</sequence>
<dbReference type="InterPro" id="IPR011009">
    <property type="entry name" value="Kinase-like_dom_sf"/>
</dbReference>
<dbReference type="InterPro" id="IPR000719">
    <property type="entry name" value="Prot_kinase_dom"/>
</dbReference>
<dbReference type="GO" id="GO:0004672">
    <property type="term" value="F:protein kinase activity"/>
    <property type="evidence" value="ECO:0007669"/>
    <property type="project" value="InterPro"/>
</dbReference>
<dbReference type="Gene3D" id="1.10.510.10">
    <property type="entry name" value="Transferase(Phosphotransferase) domain 1"/>
    <property type="match status" value="1"/>
</dbReference>
<organism evidence="2 3">
    <name type="scientific">Hericium alpestre</name>
    <dbReference type="NCBI Taxonomy" id="135208"/>
    <lineage>
        <taxon>Eukaryota</taxon>
        <taxon>Fungi</taxon>
        <taxon>Dikarya</taxon>
        <taxon>Basidiomycota</taxon>
        <taxon>Agaricomycotina</taxon>
        <taxon>Agaricomycetes</taxon>
        <taxon>Russulales</taxon>
        <taxon>Hericiaceae</taxon>
        <taxon>Hericium</taxon>
    </lineage>
</organism>
<dbReference type="Pfam" id="PF06293">
    <property type="entry name" value="Kdo"/>
    <property type="match status" value="1"/>
</dbReference>
<dbReference type="SUPFAM" id="SSF56112">
    <property type="entry name" value="Protein kinase-like (PK-like)"/>
    <property type="match status" value="1"/>
</dbReference>